<evidence type="ECO:0000256" key="1">
    <source>
        <dbReference type="ARBA" id="ARBA00004370"/>
    </source>
</evidence>
<dbReference type="RefSeq" id="XP_053540406.1">
    <property type="nucleotide sequence ID" value="XM_053684431.1"/>
</dbReference>
<dbReference type="PANTHER" id="PTHR24100:SF130">
    <property type="entry name" value="BUTYROPHILIN-LIKE PROTEIN 9"/>
    <property type="match status" value="1"/>
</dbReference>
<dbReference type="SMART" id="SM00409">
    <property type="entry name" value="IG"/>
    <property type="match status" value="4"/>
</dbReference>
<dbReference type="OMA" id="QYVFLYQ"/>
<dbReference type="RefSeq" id="XP_053540398.1">
    <property type="nucleotide sequence ID" value="XM_053684423.1"/>
</dbReference>
<feature type="domain" description="Ig-like" evidence="7">
    <location>
        <begin position="358"/>
        <end position="462"/>
    </location>
</feature>
<dbReference type="FunFam" id="2.60.40.10:FF:000142">
    <property type="entry name" value="V-set domain-containing T-cell activation inhibitor 1"/>
    <property type="match status" value="2"/>
</dbReference>
<keyword evidence="8" id="KW-1185">Reference proteome</keyword>
<dbReference type="SUPFAM" id="SSF48726">
    <property type="entry name" value="Immunoglobulin"/>
    <property type="match status" value="4"/>
</dbReference>
<proteinExistence type="predicted"/>
<evidence type="ECO:0000259" key="7">
    <source>
        <dbReference type="PROSITE" id="PS50835"/>
    </source>
</evidence>
<dbReference type="InterPro" id="IPR003599">
    <property type="entry name" value="Ig_sub"/>
</dbReference>
<organism evidence="8 9">
    <name type="scientific">Ictalurus punctatus</name>
    <name type="common">Channel catfish</name>
    <name type="synonym">Silurus punctatus</name>
    <dbReference type="NCBI Taxonomy" id="7998"/>
    <lineage>
        <taxon>Eukaryota</taxon>
        <taxon>Metazoa</taxon>
        <taxon>Chordata</taxon>
        <taxon>Craniata</taxon>
        <taxon>Vertebrata</taxon>
        <taxon>Euteleostomi</taxon>
        <taxon>Actinopterygii</taxon>
        <taxon>Neopterygii</taxon>
        <taxon>Teleostei</taxon>
        <taxon>Ostariophysi</taxon>
        <taxon>Siluriformes</taxon>
        <taxon>Ictaluridae</taxon>
        <taxon>Ictalurus</taxon>
    </lineage>
</organism>
<dbReference type="GeneID" id="108269531"/>
<name>A0A9F7RQW7_ICTPU</name>
<dbReference type="AlphaFoldDB" id="A0A9F7RQW7"/>
<evidence type="ECO:0000256" key="2">
    <source>
        <dbReference type="ARBA" id="ARBA00022729"/>
    </source>
</evidence>
<evidence type="ECO:0000256" key="3">
    <source>
        <dbReference type="ARBA" id="ARBA00023136"/>
    </source>
</evidence>
<dbReference type="InterPro" id="IPR036179">
    <property type="entry name" value="Ig-like_dom_sf"/>
</dbReference>
<dbReference type="GO" id="GO:1903037">
    <property type="term" value="P:regulation of leukocyte cell-cell adhesion"/>
    <property type="evidence" value="ECO:0007669"/>
    <property type="project" value="UniProtKB-ARBA"/>
</dbReference>
<evidence type="ECO:0000256" key="5">
    <source>
        <dbReference type="ARBA" id="ARBA00023180"/>
    </source>
</evidence>
<dbReference type="Proteomes" id="UP000221080">
    <property type="component" value="Chromosome 1"/>
</dbReference>
<evidence type="ECO:0000313" key="10">
    <source>
        <dbReference type="RefSeq" id="XP_053540406.1"/>
    </source>
</evidence>
<dbReference type="OrthoDB" id="9898017at2759"/>
<dbReference type="SMART" id="SM00408">
    <property type="entry name" value="IGc2"/>
    <property type="match status" value="3"/>
</dbReference>
<keyword evidence="2" id="KW-0732">Signal</keyword>
<feature type="domain" description="Ig-like" evidence="7">
    <location>
        <begin position="4"/>
        <end position="98"/>
    </location>
</feature>
<reference evidence="8" key="1">
    <citation type="journal article" date="2016" name="Nat. Commun.">
        <title>The channel catfish genome sequence provides insights into the evolution of scale formation in teleosts.</title>
        <authorList>
            <person name="Liu Z."/>
            <person name="Liu S."/>
            <person name="Yao J."/>
            <person name="Bao L."/>
            <person name="Zhang J."/>
            <person name="Li Y."/>
            <person name="Jiang C."/>
            <person name="Sun L."/>
            <person name="Wang R."/>
            <person name="Zhang Y."/>
            <person name="Zhou T."/>
            <person name="Zeng Q."/>
            <person name="Fu Q."/>
            <person name="Gao S."/>
            <person name="Li N."/>
            <person name="Koren S."/>
            <person name="Jiang Y."/>
            <person name="Zimin A."/>
            <person name="Xu P."/>
            <person name="Phillippy A.M."/>
            <person name="Geng X."/>
            <person name="Song L."/>
            <person name="Sun F."/>
            <person name="Li C."/>
            <person name="Wang X."/>
            <person name="Chen A."/>
            <person name="Jin Y."/>
            <person name="Yuan Z."/>
            <person name="Yang Y."/>
            <person name="Tan S."/>
            <person name="Peatman E."/>
            <person name="Lu J."/>
            <person name="Qin Z."/>
            <person name="Dunham R."/>
            <person name="Li Z."/>
            <person name="Sonstegard T."/>
            <person name="Feng J."/>
            <person name="Danzmann R.G."/>
            <person name="Schroeder S."/>
            <person name="Scheffler B."/>
            <person name="Duke M.V."/>
            <person name="Ballard L."/>
            <person name="Kucuktas H."/>
            <person name="Kaltenboeck L."/>
            <person name="Liu H."/>
            <person name="Armbruster J."/>
            <person name="Xie Y."/>
            <person name="Kirby M.L."/>
            <person name="Tian Y."/>
            <person name="Flanagan M.E."/>
            <person name="Mu W."/>
            <person name="Waldbieser G.C."/>
        </authorList>
    </citation>
    <scope>NUCLEOTIDE SEQUENCE [LARGE SCALE GENOMIC DNA]</scope>
    <source>
        <strain evidence="8">SDA103</strain>
    </source>
</reference>
<comment type="subcellular location">
    <subcellularLocation>
        <location evidence="1">Membrane</location>
    </subcellularLocation>
</comment>
<dbReference type="GO" id="GO:0050863">
    <property type="term" value="P:regulation of T cell activation"/>
    <property type="evidence" value="ECO:0007669"/>
    <property type="project" value="UniProtKB-ARBA"/>
</dbReference>
<dbReference type="Pfam" id="PF07686">
    <property type="entry name" value="V-set"/>
    <property type="match status" value="3"/>
</dbReference>
<evidence type="ECO:0000313" key="9">
    <source>
        <dbReference type="RefSeq" id="XP_053540398.1"/>
    </source>
</evidence>
<dbReference type="PANTHER" id="PTHR24100">
    <property type="entry name" value="BUTYROPHILIN"/>
    <property type="match status" value="1"/>
</dbReference>
<dbReference type="PROSITE" id="PS50835">
    <property type="entry name" value="IG_LIKE"/>
    <property type="match status" value="4"/>
</dbReference>
<dbReference type="SMART" id="SM00406">
    <property type="entry name" value="IGv"/>
    <property type="match status" value="4"/>
</dbReference>
<keyword evidence="4" id="KW-1015">Disulfide bond</keyword>
<evidence type="ECO:0000256" key="4">
    <source>
        <dbReference type="ARBA" id="ARBA00023157"/>
    </source>
</evidence>
<protein>
    <submittedName>
        <fullName evidence="9 10">Butyrophilin-like protein 2 isoform X1</fullName>
    </submittedName>
</protein>
<dbReference type="Pfam" id="PF13927">
    <property type="entry name" value="Ig_3"/>
    <property type="match status" value="1"/>
</dbReference>
<feature type="domain" description="Ig-like" evidence="7">
    <location>
        <begin position="123"/>
        <end position="215"/>
    </location>
</feature>
<dbReference type="GO" id="GO:0009897">
    <property type="term" value="C:external side of plasma membrane"/>
    <property type="evidence" value="ECO:0007669"/>
    <property type="project" value="TreeGrafter"/>
</dbReference>
<feature type="domain" description="Ig-like" evidence="7">
    <location>
        <begin position="237"/>
        <end position="335"/>
    </location>
</feature>
<keyword evidence="5" id="KW-0325">Glycoprotein</keyword>
<evidence type="ECO:0000313" key="8">
    <source>
        <dbReference type="Proteomes" id="UP000221080"/>
    </source>
</evidence>
<reference evidence="9 10" key="2">
    <citation type="submission" date="2025-04" db="UniProtKB">
        <authorList>
            <consortium name="RefSeq"/>
        </authorList>
    </citation>
    <scope>IDENTIFICATION</scope>
    <source>
        <tissue evidence="9 10">Blood</tissue>
    </source>
</reference>
<gene>
    <name evidence="9 10" type="primary">LOC108269531</name>
</gene>
<dbReference type="InterPro" id="IPR003598">
    <property type="entry name" value="Ig_sub2"/>
</dbReference>
<dbReference type="GO" id="GO:0050852">
    <property type="term" value="P:T cell receptor signaling pathway"/>
    <property type="evidence" value="ECO:0007669"/>
    <property type="project" value="TreeGrafter"/>
</dbReference>
<dbReference type="GO" id="GO:0005102">
    <property type="term" value="F:signaling receptor binding"/>
    <property type="evidence" value="ECO:0007669"/>
    <property type="project" value="TreeGrafter"/>
</dbReference>
<accession>A0A9F7RQW7</accession>
<keyword evidence="3" id="KW-0472">Membrane</keyword>
<sequence>MSASTLTSHLKISSVHSSAGDTVTLHCKLSPEISGGTREIRWFKETECIHQQSYVDRRTFGCMCMRFGRKVSLTLRDVKVMDSGRYRCEAHGARKEVVAVIYLHVAGLKLVSRSHGFGKLIPGDDVTLFCHLSPKKSAVAMEIRWFKGTDCICLYQNGQVKEGKGYEGRLGLFTHELRKGDVSLILRNLQVSDGGRYKCKIAYRGDEVENENFLHVSELKLTVQPKYYFRFSMTETPIAQPYTIYACAGDDVILSCHLSPKMNAVAMEIRWFKRTDCICLYQKGKVKEGKDYEGRVSLFTHELEEGNVSLMLREVLQSDGGEYKCEVTRRKHKLENSGVNLHISEFKLVHRCEDVGKPSVSVYGARMVNVASGCDAILPCYLSPKKSAVAMEIRWFKGTDCICLYQNGQVKEGKGYEGRVRLCTHKLRKGDVSLILRSFHESRDEGLYKCEVTCGDEKVETSVYFYDPRESKAYKFLLSPVTLYTLSLWRMTSLNFR</sequence>
<dbReference type="InterPro" id="IPR050504">
    <property type="entry name" value="IgSF_BTN/MOG"/>
</dbReference>
<dbReference type="GO" id="GO:0001817">
    <property type="term" value="P:regulation of cytokine production"/>
    <property type="evidence" value="ECO:0007669"/>
    <property type="project" value="TreeGrafter"/>
</dbReference>
<dbReference type="Gene3D" id="2.60.40.10">
    <property type="entry name" value="Immunoglobulins"/>
    <property type="match status" value="4"/>
</dbReference>
<dbReference type="InterPro" id="IPR013783">
    <property type="entry name" value="Ig-like_fold"/>
</dbReference>
<dbReference type="InterPro" id="IPR007110">
    <property type="entry name" value="Ig-like_dom"/>
</dbReference>
<keyword evidence="6" id="KW-0393">Immunoglobulin domain</keyword>
<dbReference type="InterPro" id="IPR013106">
    <property type="entry name" value="Ig_V-set"/>
</dbReference>
<evidence type="ECO:0000256" key="6">
    <source>
        <dbReference type="ARBA" id="ARBA00023319"/>
    </source>
</evidence>